<evidence type="ECO:0000256" key="2">
    <source>
        <dbReference type="SAM" id="Phobius"/>
    </source>
</evidence>
<sequence>MLAVKRPLLVIVLNLLIVIAGAAALLGTEVRELPNVDRPIVTVTAVLPGGAPETMDAEVTSRLENAAARVNGVRNIRSSSEENNSRIRVEFNPGTDLDTAASDLREAVSRVTRDLPERVEQVQVVKADQDAEAIMTLAVASPRYDVAELSQIVENDIIPELLAAEGVASIETFGARPTQLRVAVDPIRLARFGLTMSDVAAALRQAPFDTPVGSFRSDAQELLVRAEATAADPARIAEVVVQGEVTVGDVAEAYFAPADATSYVRLDGEPVIGLGVIRQANSNTIAISDATRAAAERLDARFDDISIRVISDDAEFIRVSVREVAVTLVITVLVVMVVIFLFFGHLKPTLIPSTAIPVALIGVVAGIWALGFSINLLTLLALVLATGLVVDDAIVVLENAQRLQKEQGLGKKAAAVLGTRQVYFAVIATTAVLVSVFVPISFLPSETGRLFREFGFVLAIAVILSTFVAVSLVPALAAKIDLAGENADPDPRLQGIATRFAQRYDILVAACIAHPWRVVALSFLALVAAGLAYTQLDEELVPEEDRATIFVWARGPDGTGLAFMDRELDEIEAVLAPLQDSGEIESTLSIVGRYDPNLVVVTATLADWDSRARSQSDIVAALEQPLDAIPGSRASARGRSTLGRGGGGGQGGIQVALTGNDYEGIYRSARTLADAIETSAILSDPDISYQPTQPQLSITIDRARAADLGVALDDLALTLQAMVNGIQVVDLNVDDQAVPILLTSETSAISRPADLGNLYVRSSESGLVPVSAVTRFSEQGVAAELDRTEQRRAIEVQAAIAPGVPLAEAIAEIERLSEEALAEGIEPILQGEAQQLEESSRELLLTYGFAILIVFLVLVAQFESLASPFVILVSIPFALAAALFAMLVSGTSLNIYSQIGLVMLIGLMAKNGILLVEFADQRREEGADVATAIREAATLRLRPIAMTLISTVAGAVPLVIASGAGAEARQAIGWVIFGGLGIAAVFTLFLVPALYALIATLAKPRSVDLARLERELRADEDSEAAGAPA</sequence>
<dbReference type="PANTHER" id="PTHR32063:SF28">
    <property type="entry name" value="BLR2861 PROTEIN"/>
    <property type="match status" value="1"/>
</dbReference>
<feature type="compositionally biased region" description="Low complexity" evidence="1">
    <location>
        <begin position="631"/>
        <end position="642"/>
    </location>
</feature>
<keyword evidence="2" id="KW-0812">Transmembrane</keyword>
<dbReference type="GO" id="GO:0042910">
    <property type="term" value="F:xenobiotic transmembrane transporter activity"/>
    <property type="evidence" value="ECO:0007669"/>
    <property type="project" value="TreeGrafter"/>
</dbReference>
<feature type="transmembrane region" description="Helical" evidence="2">
    <location>
        <begin position="376"/>
        <end position="397"/>
    </location>
</feature>
<dbReference type="Gene3D" id="3.30.70.1320">
    <property type="entry name" value="Multidrug efflux transporter AcrB pore domain like"/>
    <property type="match status" value="1"/>
</dbReference>
<feature type="transmembrane region" description="Helical" evidence="2">
    <location>
        <begin position="506"/>
        <end position="533"/>
    </location>
</feature>
<gene>
    <name evidence="3" type="ORF">I603_2506</name>
</gene>
<proteinExistence type="predicted"/>
<feature type="transmembrane region" description="Helical" evidence="2">
    <location>
        <begin position="971"/>
        <end position="998"/>
    </location>
</feature>
<evidence type="ECO:0000313" key="4">
    <source>
        <dbReference type="Proteomes" id="UP000092484"/>
    </source>
</evidence>
<feature type="transmembrane region" description="Helical" evidence="2">
    <location>
        <begin position="869"/>
        <end position="889"/>
    </location>
</feature>
<comment type="caution">
    <text evidence="3">The sequence shown here is derived from an EMBL/GenBank/DDBJ whole genome shotgun (WGS) entry which is preliminary data.</text>
</comment>
<dbReference type="STRING" id="1300349.I603_2506"/>
<feature type="transmembrane region" description="Helical" evidence="2">
    <location>
        <begin position="350"/>
        <end position="370"/>
    </location>
</feature>
<dbReference type="PATRIC" id="fig|1300349.4.peg.2496"/>
<dbReference type="Gene3D" id="3.30.70.1440">
    <property type="entry name" value="Multidrug efflux transporter AcrB pore domain"/>
    <property type="match status" value="1"/>
</dbReference>
<feature type="transmembrane region" description="Helical" evidence="2">
    <location>
        <begin position="324"/>
        <end position="343"/>
    </location>
</feature>
<dbReference type="Pfam" id="PF00873">
    <property type="entry name" value="ACR_tran"/>
    <property type="match status" value="1"/>
</dbReference>
<feature type="transmembrane region" description="Helical" evidence="2">
    <location>
        <begin position="944"/>
        <end position="965"/>
    </location>
</feature>
<dbReference type="SUPFAM" id="SSF82866">
    <property type="entry name" value="Multidrug efflux transporter AcrB transmembrane domain"/>
    <property type="match status" value="2"/>
</dbReference>
<name>A0A1A7BCD6_9SPHN</name>
<dbReference type="Gene3D" id="3.30.70.1430">
    <property type="entry name" value="Multidrug efflux transporter AcrB pore domain"/>
    <property type="match status" value="2"/>
</dbReference>
<keyword evidence="2" id="KW-0472">Membrane</keyword>
<feature type="transmembrane region" description="Helical" evidence="2">
    <location>
        <begin position="422"/>
        <end position="442"/>
    </location>
</feature>
<dbReference type="EMBL" id="LZYB01000007">
    <property type="protein sequence ID" value="OBV10188.1"/>
    <property type="molecule type" value="Genomic_DNA"/>
</dbReference>
<dbReference type="Proteomes" id="UP000092484">
    <property type="component" value="Unassembled WGS sequence"/>
</dbReference>
<dbReference type="PANTHER" id="PTHR32063">
    <property type="match status" value="1"/>
</dbReference>
<dbReference type="SUPFAM" id="SSF82714">
    <property type="entry name" value="Multidrug efflux transporter AcrB TolC docking domain, DN and DC subdomains"/>
    <property type="match status" value="2"/>
</dbReference>
<protein>
    <submittedName>
        <fullName evidence="3">RND family efflux transporter</fullName>
    </submittedName>
</protein>
<dbReference type="AlphaFoldDB" id="A0A1A7BCD6"/>
<dbReference type="Gene3D" id="1.20.1640.10">
    <property type="entry name" value="Multidrug efflux transporter AcrB transmembrane domain"/>
    <property type="match status" value="2"/>
</dbReference>
<feature type="transmembrane region" description="Helical" evidence="2">
    <location>
        <begin position="895"/>
        <end position="916"/>
    </location>
</feature>
<dbReference type="SUPFAM" id="SSF82693">
    <property type="entry name" value="Multidrug efflux transporter AcrB pore domain, PN1, PN2, PC1 and PC2 subdomains"/>
    <property type="match status" value="4"/>
</dbReference>
<keyword evidence="2" id="KW-1133">Transmembrane helix</keyword>
<dbReference type="Gene3D" id="3.30.2090.10">
    <property type="entry name" value="Multidrug efflux transporter AcrB TolC docking domain, DN and DC subdomains"/>
    <property type="match status" value="2"/>
</dbReference>
<feature type="transmembrane region" description="Helical" evidence="2">
    <location>
        <begin position="454"/>
        <end position="477"/>
    </location>
</feature>
<dbReference type="InterPro" id="IPR027463">
    <property type="entry name" value="AcrB_DN_DC_subdom"/>
</dbReference>
<dbReference type="PRINTS" id="PR00702">
    <property type="entry name" value="ACRIFLAVINRP"/>
</dbReference>
<organism evidence="3 4">
    <name type="scientific">Erythrobacter dokdonensis DSW-74</name>
    <dbReference type="NCBI Taxonomy" id="1300349"/>
    <lineage>
        <taxon>Bacteria</taxon>
        <taxon>Pseudomonadati</taxon>
        <taxon>Pseudomonadota</taxon>
        <taxon>Alphaproteobacteria</taxon>
        <taxon>Sphingomonadales</taxon>
        <taxon>Erythrobacteraceae</taxon>
        <taxon>Erythrobacter/Porphyrobacter group</taxon>
        <taxon>Erythrobacter</taxon>
    </lineage>
</organism>
<accession>A0A1A7BCD6</accession>
<feature type="region of interest" description="Disordered" evidence="1">
    <location>
        <begin position="630"/>
        <end position="650"/>
    </location>
</feature>
<feature type="transmembrane region" description="Helical" evidence="2">
    <location>
        <begin position="844"/>
        <end position="862"/>
    </location>
</feature>
<dbReference type="InterPro" id="IPR001036">
    <property type="entry name" value="Acrflvin-R"/>
</dbReference>
<keyword evidence="4" id="KW-1185">Reference proteome</keyword>
<dbReference type="GO" id="GO:0005886">
    <property type="term" value="C:plasma membrane"/>
    <property type="evidence" value="ECO:0007669"/>
    <property type="project" value="TreeGrafter"/>
</dbReference>
<evidence type="ECO:0000256" key="1">
    <source>
        <dbReference type="SAM" id="MobiDB-lite"/>
    </source>
</evidence>
<reference evidence="3 4" key="1">
    <citation type="submission" date="2016-06" db="EMBL/GenBank/DDBJ databases">
        <title>Genome sequence of Porphyrobacter dokdonensis DSW-74.</title>
        <authorList>
            <person name="Kim J.F."/>
            <person name="Song J.Y."/>
        </authorList>
    </citation>
    <scope>NUCLEOTIDE SEQUENCE [LARGE SCALE GENOMIC DNA]</scope>
    <source>
        <strain evidence="3 4">DSW-74</strain>
    </source>
</reference>
<evidence type="ECO:0000313" key="3">
    <source>
        <dbReference type="EMBL" id="OBV10188.1"/>
    </source>
</evidence>